<dbReference type="InterPro" id="IPR029460">
    <property type="entry name" value="DNAPol_HHH"/>
</dbReference>
<evidence type="ECO:0000256" key="6">
    <source>
        <dbReference type="ARBA" id="ARBA00022679"/>
    </source>
</evidence>
<dbReference type="InterPro" id="IPR041931">
    <property type="entry name" value="DNA_pol3_alpha_thumb_dom"/>
</dbReference>
<evidence type="ECO:0000256" key="7">
    <source>
        <dbReference type="ARBA" id="ARBA00022695"/>
    </source>
</evidence>
<name>A0A975G1C0_9CAUL</name>
<dbReference type="Pfam" id="PF01336">
    <property type="entry name" value="tRNA_anti-codon"/>
    <property type="match status" value="1"/>
</dbReference>
<dbReference type="InterPro" id="IPR011708">
    <property type="entry name" value="DNA_pol3_alpha_NTPase_dom"/>
</dbReference>
<comment type="function">
    <text evidence="10">DNA polymerase III is a complex, multichain enzyme responsible for most of the replicative synthesis in bacteria. This DNA polymerase also exhibits 3' to 5' exonuclease activity. The alpha chain is the DNA polymerase.</text>
</comment>
<comment type="subcellular location">
    <subcellularLocation>
        <location evidence="1">Cytoplasm</location>
    </subcellularLocation>
</comment>
<keyword evidence="15" id="KW-1185">Reference proteome</keyword>
<dbReference type="PANTHER" id="PTHR32294">
    <property type="entry name" value="DNA POLYMERASE III SUBUNIT ALPHA"/>
    <property type="match status" value="1"/>
</dbReference>
<evidence type="ECO:0000256" key="9">
    <source>
        <dbReference type="ARBA" id="ARBA00022932"/>
    </source>
</evidence>
<dbReference type="GO" id="GO:0005737">
    <property type="term" value="C:cytoplasm"/>
    <property type="evidence" value="ECO:0007669"/>
    <property type="project" value="UniProtKB-SubCell"/>
</dbReference>
<dbReference type="InterPro" id="IPR004805">
    <property type="entry name" value="DnaE2/DnaE/PolC"/>
</dbReference>
<keyword evidence="5" id="KW-0963">Cytoplasm</keyword>
<comment type="catalytic activity">
    <reaction evidence="12">
        <text>DNA(n) + a 2'-deoxyribonucleoside 5'-triphosphate = DNA(n+1) + diphosphate</text>
        <dbReference type="Rhea" id="RHEA:22508"/>
        <dbReference type="Rhea" id="RHEA-COMP:17339"/>
        <dbReference type="Rhea" id="RHEA-COMP:17340"/>
        <dbReference type="ChEBI" id="CHEBI:33019"/>
        <dbReference type="ChEBI" id="CHEBI:61560"/>
        <dbReference type="ChEBI" id="CHEBI:173112"/>
        <dbReference type="EC" id="2.7.7.7"/>
    </reaction>
</comment>
<evidence type="ECO:0000313" key="14">
    <source>
        <dbReference type="EMBL" id="QUD88677.1"/>
    </source>
</evidence>
<feature type="domain" description="Polymerase/histidinol phosphatase N-terminal" evidence="13">
    <location>
        <begin position="10"/>
        <end position="77"/>
    </location>
</feature>
<dbReference type="Gene3D" id="3.20.20.140">
    <property type="entry name" value="Metal-dependent hydrolases"/>
    <property type="match status" value="1"/>
</dbReference>
<reference evidence="14" key="1">
    <citation type="submission" date="2021-04" db="EMBL/GenBank/DDBJ databases">
        <title>The complete genome sequence of Caulobacter sp. S6.</title>
        <authorList>
            <person name="Tang Y."/>
            <person name="Ouyang W."/>
            <person name="Liu Q."/>
            <person name="Huang B."/>
            <person name="Guo Z."/>
            <person name="Lei P."/>
        </authorList>
    </citation>
    <scope>NUCLEOTIDE SEQUENCE</scope>
    <source>
        <strain evidence="14">S6</strain>
    </source>
</reference>
<dbReference type="InterPro" id="IPR004013">
    <property type="entry name" value="PHP_dom"/>
</dbReference>
<dbReference type="GO" id="GO:0006260">
    <property type="term" value="P:DNA replication"/>
    <property type="evidence" value="ECO:0007669"/>
    <property type="project" value="UniProtKB-KW"/>
</dbReference>
<dbReference type="SMART" id="SM00481">
    <property type="entry name" value="POLIIIAc"/>
    <property type="match status" value="1"/>
</dbReference>
<dbReference type="Gene3D" id="1.10.10.1600">
    <property type="entry name" value="Bacterial DNA polymerase III alpha subunit, thumb domain"/>
    <property type="match status" value="1"/>
</dbReference>
<accession>A0A975G1C0</accession>
<evidence type="ECO:0000256" key="10">
    <source>
        <dbReference type="ARBA" id="ARBA00025611"/>
    </source>
</evidence>
<dbReference type="RefSeq" id="WP_211938727.1">
    <property type="nucleotide sequence ID" value="NZ_CP073078.1"/>
</dbReference>
<comment type="subunit">
    <text evidence="11">DNA polymerase III contains a core (composed of alpha, epsilon and theta chains) that associates with a tau subunit. This core dimerizes to form the POLIII' complex. PolIII' associates with the gamma complex (composed of gamma, delta, delta', psi and chi chains) and with the beta chain to form the complete DNA polymerase III complex.</text>
</comment>
<dbReference type="Pfam" id="PF07733">
    <property type="entry name" value="DNA_pol3_alpha"/>
    <property type="match status" value="1"/>
</dbReference>
<dbReference type="Gene3D" id="1.10.150.870">
    <property type="match status" value="1"/>
</dbReference>
<dbReference type="AlphaFoldDB" id="A0A975G1C0"/>
<keyword evidence="8" id="KW-0235">DNA replication</keyword>
<dbReference type="InterPro" id="IPR049821">
    <property type="entry name" value="PolIIIA_DnaE1_PHP"/>
</dbReference>
<evidence type="ECO:0000256" key="5">
    <source>
        <dbReference type="ARBA" id="ARBA00022490"/>
    </source>
</evidence>
<evidence type="ECO:0000313" key="15">
    <source>
        <dbReference type="Proteomes" id="UP000676409"/>
    </source>
</evidence>
<dbReference type="Pfam" id="PF14579">
    <property type="entry name" value="HHH_6"/>
    <property type="match status" value="1"/>
</dbReference>
<dbReference type="GO" id="GO:0003887">
    <property type="term" value="F:DNA-directed DNA polymerase activity"/>
    <property type="evidence" value="ECO:0007669"/>
    <property type="project" value="UniProtKB-KW"/>
</dbReference>
<evidence type="ECO:0000256" key="1">
    <source>
        <dbReference type="ARBA" id="ARBA00004496"/>
    </source>
</evidence>
<dbReference type="EC" id="2.7.7.7" evidence="3"/>
<dbReference type="InterPro" id="IPR004365">
    <property type="entry name" value="NA-bd_OB_tRNA"/>
</dbReference>
<dbReference type="GO" id="GO:0008408">
    <property type="term" value="F:3'-5' exonuclease activity"/>
    <property type="evidence" value="ECO:0007669"/>
    <property type="project" value="InterPro"/>
</dbReference>
<evidence type="ECO:0000256" key="11">
    <source>
        <dbReference type="ARBA" id="ARBA00026073"/>
    </source>
</evidence>
<keyword evidence="6 14" id="KW-0808">Transferase</keyword>
<dbReference type="PANTHER" id="PTHR32294:SF0">
    <property type="entry name" value="DNA POLYMERASE III SUBUNIT ALPHA"/>
    <property type="match status" value="1"/>
</dbReference>
<dbReference type="NCBIfam" id="NF004226">
    <property type="entry name" value="PRK05673.1"/>
    <property type="match status" value="1"/>
</dbReference>
<keyword evidence="9" id="KW-0239">DNA-directed DNA polymerase</keyword>
<evidence type="ECO:0000256" key="8">
    <source>
        <dbReference type="ARBA" id="ARBA00022705"/>
    </source>
</evidence>
<dbReference type="CDD" id="cd07433">
    <property type="entry name" value="PHP_PolIIIA_DnaE1"/>
    <property type="match status" value="1"/>
</dbReference>
<dbReference type="EMBL" id="CP073078">
    <property type="protein sequence ID" value="QUD88677.1"/>
    <property type="molecule type" value="Genomic_DNA"/>
</dbReference>
<proteinExistence type="inferred from homology"/>
<evidence type="ECO:0000256" key="2">
    <source>
        <dbReference type="ARBA" id="ARBA00009496"/>
    </source>
</evidence>
<dbReference type="InterPro" id="IPR040982">
    <property type="entry name" value="DNA_pol3_finger"/>
</dbReference>
<evidence type="ECO:0000256" key="3">
    <source>
        <dbReference type="ARBA" id="ARBA00012417"/>
    </source>
</evidence>
<sequence length="1149" mass="125927">MAEGGDLGFVHLRVRSAYSLLEGAIKADAIGKLAAAADMPAVGIGDRANLFAALEFSSYTKDAGVQPIVGCALPVTGIGDRAPDKWARIPTVMLLAQNQAGYLNLMALTSAAFLEIGPTDDPGVAWSKIAEHAEGLLLLSGGPDGPIDPLFALGRAAEAKTALAEMHRVFGERFYVELQRHGQPREALAEPGLVAWAYDQDVPLVATNDVYFATPDMHEAHDALLCISDGVFVGQEERRRITGEHYFKSSAQMRALFADLPEACDNTLDIARRCAFLVKKIDPILPRFDTGAGRSEAEELAHQAREGLAARLAVHPLSAPREAYDERLEREIGVITQMGFPGYFLIVSDFIKWAKTHGIPVGPGRGSGAGSLVAWALTITDLDPLRFGLLFERFLNPERVSMPDFDIDFCQERREEVISYVQRKYGDDRVAQIITFGTLQARAVLRDVGRVMQLPLGMVDRLAKMVPNNPANPTTLAKAIEIEPRLKQARDEDDNVRHLLEVALRLEGLYRNASTHAAGVVIGDRPLTELVPLYRDPRSELPATQFNMKWVESAGLVKFDFLGLKTLTVLDRAVKHLARRGVSLHLDQLPFDDAPTYELMTQGQTVGVFQLEGQGMRDTLRKLRPGSIEDITALISLYRPGPMDNIDAFVDCKFGRKPMDTLHPSLEPVLKETYGIIVYQEQVMQIAQILAGYSLGEADLLRRAMGKKKKEEMDQQKVRFVSGAKEKNVPEKQSGSIFDLVAKFAGYGFNKSHAAAYALVAYQTGWLKANCPVEFFAASMSLDISNTDKLAVFYQDARRGGVTIRAPDVNRSGADFEVEEGEVLYALGAVRNVGLEAMKHLVAVREEGGRFRDLFDFVERVDPRQVNKRAIENLARAGAFDSLHPNRAQIVDNADALIAYGQSMAAERASSQTSLFGGEQVEAGRPRLMAREPWTATEQLDEELAAVGFYLTGHPLEGMLEMLRRKRTTLLTDALVQAEAGSEAFRMAGVVRRRQERASAKSGEKFAFVTLSDPTGEYEVLFPPESLRRCREALEPGRSVSVRVRAKSSDGEVRFFGDDAEPLDKAIENIQASLRVYLSSASADMEALKKRLQPVGGGGPSGPSGEVVLIAGMGAGREVEIKLPGRFMLDSAVRGALKTAPGVSYLEEA</sequence>
<evidence type="ECO:0000256" key="12">
    <source>
        <dbReference type="ARBA" id="ARBA00049244"/>
    </source>
</evidence>
<keyword evidence="7 14" id="KW-0548">Nucleotidyltransferase</keyword>
<gene>
    <name evidence="14" type="primary">dnaE</name>
    <name evidence="14" type="ORF">KCG34_01965</name>
</gene>
<dbReference type="InterPro" id="IPR003141">
    <property type="entry name" value="Pol/His_phosphatase_N"/>
</dbReference>
<organism evidence="14 15">
    <name type="scientific">Phenylobacterium montanum</name>
    <dbReference type="NCBI Taxonomy" id="2823693"/>
    <lineage>
        <taxon>Bacteria</taxon>
        <taxon>Pseudomonadati</taxon>
        <taxon>Pseudomonadota</taxon>
        <taxon>Alphaproteobacteria</taxon>
        <taxon>Caulobacterales</taxon>
        <taxon>Caulobacteraceae</taxon>
        <taxon>Phenylobacterium</taxon>
    </lineage>
</organism>
<dbReference type="CDD" id="cd04485">
    <property type="entry name" value="DnaE_OBF"/>
    <property type="match status" value="1"/>
</dbReference>
<dbReference type="NCBIfam" id="TIGR00594">
    <property type="entry name" value="polc"/>
    <property type="match status" value="1"/>
</dbReference>
<dbReference type="KEGG" id="caul:KCG34_01965"/>
<evidence type="ECO:0000256" key="4">
    <source>
        <dbReference type="ARBA" id="ARBA00019114"/>
    </source>
</evidence>
<protein>
    <recommendedName>
        <fullName evidence="4">DNA polymerase III subunit alpha</fullName>
        <ecNumber evidence="3">2.7.7.7</ecNumber>
    </recommendedName>
</protein>
<dbReference type="GO" id="GO:0003676">
    <property type="term" value="F:nucleic acid binding"/>
    <property type="evidence" value="ECO:0007669"/>
    <property type="project" value="InterPro"/>
</dbReference>
<evidence type="ECO:0000259" key="13">
    <source>
        <dbReference type="SMART" id="SM00481"/>
    </source>
</evidence>
<dbReference type="Proteomes" id="UP000676409">
    <property type="component" value="Chromosome"/>
</dbReference>
<comment type="similarity">
    <text evidence="2">Belongs to the DNA polymerase type-C family. DnaE subfamily.</text>
</comment>
<dbReference type="Pfam" id="PF17657">
    <property type="entry name" value="DNA_pol3_finger"/>
    <property type="match status" value="1"/>
</dbReference>
<dbReference type="Pfam" id="PF02811">
    <property type="entry name" value="PHP"/>
    <property type="match status" value="1"/>
</dbReference>